<dbReference type="Proteomes" id="UP000326837">
    <property type="component" value="Chromosome"/>
</dbReference>
<dbReference type="AlphaFoldDB" id="A0A5K7X2B1"/>
<dbReference type="KEGG" id="lpav:PLANPX_0222"/>
<evidence type="ECO:0000313" key="2">
    <source>
        <dbReference type="Proteomes" id="UP000326837"/>
    </source>
</evidence>
<reference evidence="2" key="1">
    <citation type="submission" date="2019-10" db="EMBL/GenBank/DDBJ databases">
        <title>Lacipirellula parvula gen. nov., sp. nov., representing a lineage of planctomycetes widespread in freshwater anoxic habitats, and description of the family Lacipirellulaceae.</title>
        <authorList>
            <person name="Dedysh S.N."/>
            <person name="Kulichevskaya I.S."/>
            <person name="Beletsky A.V."/>
            <person name="Rakitin A.L."/>
            <person name="Mardanov A.V."/>
            <person name="Ivanova A.A."/>
            <person name="Saltykova V.X."/>
            <person name="Rijpstra W.I.C."/>
            <person name="Sinninghe Damste J.S."/>
            <person name="Ravin N.V."/>
        </authorList>
    </citation>
    <scope>NUCLEOTIDE SEQUENCE [LARGE SCALE GENOMIC DNA]</scope>
    <source>
        <strain evidence="2">PX69</strain>
    </source>
</reference>
<dbReference type="EMBL" id="AP021861">
    <property type="protein sequence ID" value="BBO30610.1"/>
    <property type="molecule type" value="Genomic_DNA"/>
</dbReference>
<proteinExistence type="predicted"/>
<protein>
    <submittedName>
        <fullName evidence="1">Uncharacterized protein</fullName>
    </submittedName>
</protein>
<gene>
    <name evidence="1" type="ORF">PLANPX_0222</name>
</gene>
<organism evidence="1 2">
    <name type="scientific">Lacipirellula parvula</name>
    <dbReference type="NCBI Taxonomy" id="2650471"/>
    <lineage>
        <taxon>Bacteria</taxon>
        <taxon>Pseudomonadati</taxon>
        <taxon>Planctomycetota</taxon>
        <taxon>Planctomycetia</taxon>
        <taxon>Pirellulales</taxon>
        <taxon>Lacipirellulaceae</taxon>
        <taxon>Lacipirellula</taxon>
    </lineage>
</organism>
<name>A0A5K7X2B1_9BACT</name>
<evidence type="ECO:0000313" key="1">
    <source>
        <dbReference type="EMBL" id="BBO30610.1"/>
    </source>
</evidence>
<keyword evidence="2" id="KW-1185">Reference proteome</keyword>
<accession>A0A5K7X2B1</accession>
<sequence>MAARSAVRRTSFFQRLHPVAIRPEVCYTKKVASRQSPLATFFILFHERIFALLFAPSRLCEKHAFADFTQRREDAKKSAKHC</sequence>